<dbReference type="SUPFAM" id="SSF53335">
    <property type="entry name" value="S-adenosyl-L-methionine-dependent methyltransferases"/>
    <property type="match status" value="1"/>
</dbReference>
<dbReference type="PANTHER" id="PTHR12049:SF7">
    <property type="entry name" value="PROTEIN ARGININE METHYLTRANSFERASE NDUFAF7, MITOCHONDRIAL"/>
    <property type="match status" value="1"/>
</dbReference>
<dbReference type="AlphaFoldDB" id="A0A2W7NC91"/>
<evidence type="ECO:0000313" key="4">
    <source>
        <dbReference type="Proteomes" id="UP000248916"/>
    </source>
</evidence>
<dbReference type="InterPro" id="IPR029063">
    <property type="entry name" value="SAM-dependent_MTases_sf"/>
</dbReference>
<proteinExistence type="predicted"/>
<dbReference type="OrthoDB" id="9794208at2"/>
<dbReference type="GO" id="GO:0032259">
    <property type="term" value="P:methylation"/>
    <property type="evidence" value="ECO:0007669"/>
    <property type="project" value="UniProtKB-KW"/>
</dbReference>
<dbReference type="Pfam" id="PF02636">
    <property type="entry name" value="Methyltransf_28"/>
    <property type="match status" value="1"/>
</dbReference>
<dbReference type="InterPro" id="IPR038375">
    <property type="entry name" value="NDUFAF7_sf"/>
</dbReference>
<comment type="caution">
    <text evidence="3">The sequence shown here is derived from an EMBL/GenBank/DDBJ whole genome shotgun (WGS) entry which is preliminary data.</text>
</comment>
<keyword evidence="1 3" id="KW-0489">Methyltransferase</keyword>
<dbReference type="Proteomes" id="UP000248916">
    <property type="component" value="Unassembled WGS sequence"/>
</dbReference>
<dbReference type="RefSeq" id="WP_111536669.1">
    <property type="nucleotide sequence ID" value="NZ_QKZL01000004.1"/>
</dbReference>
<dbReference type="EMBL" id="QKZL01000004">
    <property type="protein sequence ID" value="PZX17788.1"/>
    <property type="molecule type" value="Genomic_DNA"/>
</dbReference>
<keyword evidence="2 3" id="KW-0808">Transferase</keyword>
<sequence>MTPLADLLVRQIAATGPMTIAEYMQACLLHPRYGYYTTRPMPLGAAGDFVTAPEISQMFGELVGLALAQAWLDRGAPDPVALVELGPGRGTLMADALRATRAVPGFHAAIRLHLLEASPTLRQEQEARLAGAQPTWIETVDALPEMPILLVANEFLDALPIRQFVRDGAGWRERLVGVSEGQLTFALSDIAFLAALEHRLEDTAPGDLVETCAPAEALSEEIGARIARTGGMALLIDYGAEHSKGDTFQALRCHRKESPLETPGEADLTAHVAFGPLARAAPCAAAPLTTQGLWLEQLGVTPRAEALAARLTGDALDAHIAAHRRLTHPGEMGDLFKVLALHDGRVSPPGSRHGP</sequence>
<accession>A0A2W7NC91</accession>
<dbReference type="GO" id="GO:0035243">
    <property type="term" value="F:protein-arginine omega-N symmetric methyltransferase activity"/>
    <property type="evidence" value="ECO:0007669"/>
    <property type="project" value="TreeGrafter"/>
</dbReference>
<reference evidence="3 4" key="1">
    <citation type="submission" date="2018-06" db="EMBL/GenBank/DDBJ databases">
        <title>Genomic Encyclopedia of Archaeal and Bacterial Type Strains, Phase II (KMG-II): from individual species to whole genera.</title>
        <authorList>
            <person name="Goeker M."/>
        </authorList>
    </citation>
    <scope>NUCLEOTIDE SEQUENCE [LARGE SCALE GENOMIC DNA]</scope>
    <source>
        <strain evidence="3 4">DSM 22009</strain>
    </source>
</reference>
<evidence type="ECO:0000256" key="2">
    <source>
        <dbReference type="ARBA" id="ARBA00022679"/>
    </source>
</evidence>
<dbReference type="InterPro" id="IPR003788">
    <property type="entry name" value="NDUFAF7"/>
</dbReference>
<evidence type="ECO:0000313" key="3">
    <source>
        <dbReference type="EMBL" id="PZX17788.1"/>
    </source>
</evidence>
<organism evidence="3 4">
    <name type="scientific">Palleronia aestuarii</name>
    <dbReference type="NCBI Taxonomy" id="568105"/>
    <lineage>
        <taxon>Bacteria</taxon>
        <taxon>Pseudomonadati</taxon>
        <taxon>Pseudomonadota</taxon>
        <taxon>Alphaproteobacteria</taxon>
        <taxon>Rhodobacterales</taxon>
        <taxon>Roseobacteraceae</taxon>
        <taxon>Palleronia</taxon>
    </lineage>
</organism>
<protein>
    <submittedName>
        <fullName evidence="3">SAM-dependent MidA family methyltransferase</fullName>
    </submittedName>
</protein>
<gene>
    <name evidence="3" type="ORF">LX81_01517</name>
</gene>
<dbReference type="Gene3D" id="3.40.50.12710">
    <property type="match status" value="1"/>
</dbReference>
<name>A0A2W7NC91_9RHOB</name>
<keyword evidence="4" id="KW-1185">Reference proteome</keyword>
<dbReference type="PANTHER" id="PTHR12049">
    <property type="entry name" value="PROTEIN ARGININE METHYLTRANSFERASE NDUFAF7, MITOCHONDRIAL"/>
    <property type="match status" value="1"/>
</dbReference>
<evidence type="ECO:0000256" key="1">
    <source>
        <dbReference type="ARBA" id="ARBA00022603"/>
    </source>
</evidence>